<reference evidence="2" key="2">
    <citation type="submission" date="2023-05" db="EMBL/GenBank/DDBJ databases">
        <authorList>
            <consortium name="Lawrence Berkeley National Laboratory"/>
            <person name="Steindorff A."/>
            <person name="Hensen N."/>
            <person name="Bonometti L."/>
            <person name="Westerberg I."/>
            <person name="Brannstrom I.O."/>
            <person name="Guillou S."/>
            <person name="Cros-Aarteil S."/>
            <person name="Calhoun S."/>
            <person name="Haridas S."/>
            <person name="Kuo A."/>
            <person name="Mondo S."/>
            <person name="Pangilinan J."/>
            <person name="Riley R."/>
            <person name="Labutti K."/>
            <person name="Andreopoulos B."/>
            <person name="Lipzen A."/>
            <person name="Chen C."/>
            <person name="Yanf M."/>
            <person name="Daum C."/>
            <person name="Ng V."/>
            <person name="Clum A."/>
            <person name="Ohm R."/>
            <person name="Martin F."/>
            <person name="Silar P."/>
            <person name="Natvig D."/>
            <person name="Lalanne C."/>
            <person name="Gautier V."/>
            <person name="Ament-Velasquez S.L."/>
            <person name="Kruys A."/>
            <person name="Hutchinson M.I."/>
            <person name="Powell A.J."/>
            <person name="Barry K."/>
            <person name="Miller A.N."/>
            <person name="Grigoriev I.V."/>
            <person name="Debuchy R."/>
            <person name="Gladieux P."/>
            <person name="Thoren M.H."/>
            <person name="Johannesson H."/>
        </authorList>
    </citation>
    <scope>NUCLEOTIDE SEQUENCE</scope>
    <source>
        <strain evidence="2">PSN243</strain>
    </source>
</reference>
<feature type="compositionally biased region" description="Basic and acidic residues" evidence="1">
    <location>
        <begin position="118"/>
        <end position="133"/>
    </location>
</feature>
<protein>
    <submittedName>
        <fullName evidence="2">Uncharacterized protein</fullName>
    </submittedName>
</protein>
<evidence type="ECO:0000313" key="2">
    <source>
        <dbReference type="EMBL" id="KAK4455649.1"/>
    </source>
</evidence>
<reference evidence="2" key="1">
    <citation type="journal article" date="2023" name="Mol. Phylogenet. Evol.">
        <title>Genome-scale phylogeny and comparative genomics of the fungal order Sordariales.</title>
        <authorList>
            <person name="Hensen N."/>
            <person name="Bonometti L."/>
            <person name="Westerberg I."/>
            <person name="Brannstrom I.O."/>
            <person name="Guillou S."/>
            <person name="Cros-Aarteil S."/>
            <person name="Calhoun S."/>
            <person name="Haridas S."/>
            <person name="Kuo A."/>
            <person name="Mondo S."/>
            <person name="Pangilinan J."/>
            <person name="Riley R."/>
            <person name="LaButti K."/>
            <person name="Andreopoulos B."/>
            <person name="Lipzen A."/>
            <person name="Chen C."/>
            <person name="Yan M."/>
            <person name="Daum C."/>
            <person name="Ng V."/>
            <person name="Clum A."/>
            <person name="Steindorff A."/>
            <person name="Ohm R.A."/>
            <person name="Martin F."/>
            <person name="Silar P."/>
            <person name="Natvig D.O."/>
            <person name="Lalanne C."/>
            <person name="Gautier V."/>
            <person name="Ament-Velasquez S.L."/>
            <person name="Kruys A."/>
            <person name="Hutchinson M.I."/>
            <person name="Powell A.J."/>
            <person name="Barry K."/>
            <person name="Miller A.N."/>
            <person name="Grigoriev I.V."/>
            <person name="Debuchy R."/>
            <person name="Gladieux P."/>
            <person name="Hiltunen Thoren M."/>
            <person name="Johannesson H."/>
        </authorList>
    </citation>
    <scope>NUCLEOTIDE SEQUENCE</scope>
    <source>
        <strain evidence="2">PSN243</strain>
    </source>
</reference>
<comment type="caution">
    <text evidence="2">The sequence shown here is derived from an EMBL/GenBank/DDBJ whole genome shotgun (WGS) entry which is preliminary data.</text>
</comment>
<keyword evidence="3" id="KW-1185">Reference proteome</keyword>
<feature type="compositionally biased region" description="Basic residues" evidence="1">
    <location>
        <begin position="223"/>
        <end position="245"/>
    </location>
</feature>
<gene>
    <name evidence="2" type="ORF">QBC34DRAFT_390530</name>
</gene>
<proteinExistence type="predicted"/>
<dbReference type="Proteomes" id="UP001321760">
    <property type="component" value="Unassembled WGS sequence"/>
</dbReference>
<dbReference type="AlphaFoldDB" id="A0AAV9H6Z5"/>
<evidence type="ECO:0000256" key="1">
    <source>
        <dbReference type="SAM" id="MobiDB-lite"/>
    </source>
</evidence>
<dbReference type="EMBL" id="MU865914">
    <property type="protein sequence ID" value="KAK4455649.1"/>
    <property type="molecule type" value="Genomic_DNA"/>
</dbReference>
<feature type="compositionally biased region" description="Low complexity" evidence="1">
    <location>
        <begin position="59"/>
        <end position="71"/>
    </location>
</feature>
<accession>A0AAV9H6Z5</accession>
<sequence>MASQTPPNMADIFNRINMSISKQSKLLSASKPPPTTTAITPPTTKGKSFSSLAAKPTIQSQSQSQPQNSNPDADLKSTYLLPPNAGVGFAPTPSQSSATAEQRALRERLGKVGWKGGKKGERDGGKGKKRAAEESESEEELGRSAVGKSTGKGKRVKSEDEDVKVVSGAVESRIGGGEKEVEGVEVSAPVKEVKEDLEMETVADDTPAPISEGTQNPIGEGKPKKKKKKTPRQRRRMKAQRASRA</sequence>
<feature type="region of interest" description="Disordered" evidence="1">
    <location>
        <begin position="23"/>
        <end position="245"/>
    </location>
</feature>
<organism evidence="2 3">
    <name type="scientific">Podospora aff. communis PSN243</name>
    <dbReference type="NCBI Taxonomy" id="3040156"/>
    <lineage>
        <taxon>Eukaryota</taxon>
        <taxon>Fungi</taxon>
        <taxon>Dikarya</taxon>
        <taxon>Ascomycota</taxon>
        <taxon>Pezizomycotina</taxon>
        <taxon>Sordariomycetes</taxon>
        <taxon>Sordariomycetidae</taxon>
        <taxon>Sordariales</taxon>
        <taxon>Podosporaceae</taxon>
        <taxon>Podospora</taxon>
    </lineage>
</organism>
<name>A0AAV9H6Z5_9PEZI</name>
<evidence type="ECO:0000313" key="3">
    <source>
        <dbReference type="Proteomes" id="UP001321760"/>
    </source>
</evidence>